<dbReference type="GO" id="GO:0022857">
    <property type="term" value="F:transmembrane transporter activity"/>
    <property type="evidence" value="ECO:0007669"/>
    <property type="project" value="TreeGrafter"/>
</dbReference>
<dbReference type="PANTHER" id="PTHR30572:SF4">
    <property type="entry name" value="ABC TRANSPORTER PERMEASE YTRF"/>
    <property type="match status" value="1"/>
</dbReference>
<evidence type="ECO:0000256" key="2">
    <source>
        <dbReference type="ARBA" id="ARBA00022475"/>
    </source>
</evidence>
<evidence type="ECO:0000256" key="1">
    <source>
        <dbReference type="ARBA" id="ARBA00004651"/>
    </source>
</evidence>
<keyword evidence="2" id="KW-1003">Cell membrane</keyword>
<evidence type="ECO:0000256" key="7">
    <source>
        <dbReference type="SAM" id="Phobius"/>
    </source>
</evidence>
<feature type="transmembrane region" description="Helical" evidence="7">
    <location>
        <begin position="322"/>
        <end position="342"/>
    </location>
</feature>
<feature type="transmembrane region" description="Helical" evidence="7">
    <location>
        <begin position="237"/>
        <end position="255"/>
    </location>
</feature>
<comment type="similarity">
    <text evidence="6">Belongs to the ABC-4 integral membrane protein family.</text>
</comment>
<dbReference type="InterPro" id="IPR003838">
    <property type="entry name" value="ABC3_permease_C"/>
</dbReference>
<dbReference type="AlphaFoldDB" id="A0AAT9GTI9"/>
<feature type="transmembrane region" description="Helical" evidence="7">
    <location>
        <begin position="354"/>
        <end position="376"/>
    </location>
</feature>
<dbReference type="RefSeq" id="WP_369609720.1">
    <property type="nucleotide sequence ID" value="NZ_AP031322.1"/>
</dbReference>
<keyword evidence="4 7" id="KW-1133">Transmembrane helix</keyword>
<dbReference type="GO" id="GO:0005886">
    <property type="term" value="C:plasma membrane"/>
    <property type="evidence" value="ECO:0007669"/>
    <property type="project" value="UniProtKB-SubCell"/>
</dbReference>
<protein>
    <recommendedName>
        <fullName evidence="8">ABC3 transporter permease C-terminal domain-containing protein</fullName>
    </recommendedName>
</protein>
<dbReference type="GeneID" id="92355080"/>
<reference evidence="9" key="1">
    <citation type="submission" date="2024-03" db="EMBL/GenBank/DDBJ databases">
        <title>Complete genome sequence of Sulfurisphaera javensis strain KD-1.</title>
        <authorList>
            <person name="Sakai H."/>
            <person name="Nur N."/>
            <person name="Suwanto A."/>
            <person name="Kurosawa N."/>
        </authorList>
    </citation>
    <scope>NUCLEOTIDE SEQUENCE</scope>
    <source>
        <strain evidence="9">KD-1</strain>
    </source>
</reference>
<name>A0AAT9GTI9_9CREN</name>
<keyword evidence="5 7" id="KW-0472">Membrane</keyword>
<proteinExistence type="inferred from homology"/>
<evidence type="ECO:0000256" key="3">
    <source>
        <dbReference type="ARBA" id="ARBA00022692"/>
    </source>
</evidence>
<dbReference type="KEGG" id="sjv:SJAV_21300"/>
<dbReference type="Pfam" id="PF02687">
    <property type="entry name" value="FtsX"/>
    <property type="match status" value="1"/>
</dbReference>
<feature type="transmembrane region" description="Helical" evidence="7">
    <location>
        <begin position="267"/>
        <end position="287"/>
    </location>
</feature>
<evidence type="ECO:0000259" key="8">
    <source>
        <dbReference type="Pfam" id="PF02687"/>
    </source>
</evidence>
<feature type="domain" description="ABC3 transporter permease C-terminal" evidence="8">
    <location>
        <begin position="271"/>
        <end position="381"/>
    </location>
</feature>
<dbReference type="InterPro" id="IPR050250">
    <property type="entry name" value="Macrolide_Exporter_MacB"/>
</dbReference>
<dbReference type="EMBL" id="AP031322">
    <property type="protein sequence ID" value="BFH74186.1"/>
    <property type="molecule type" value="Genomic_DNA"/>
</dbReference>
<evidence type="ECO:0000256" key="4">
    <source>
        <dbReference type="ARBA" id="ARBA00022989"/>
    </source>
</evidence>
<evidence type="ECO:0000256" key="5">
    <source>
        <dbReference type="ARBA" id="ARBA00023136"/>
    </source>
</evidence>
<sequence>MRIKDIFSFSFSSLFSDKVMGVLLILIVVITSGISSYMISNSQGLINYVENSILYLGPNTVVVEELNYQSGILLNSTLVSYFQHIPHVKKVIPVMIFTACLDIAGVKKNVTIIGTPTLSIFPNYTINYGSTPTTNQILLPYTLFPSPSLVNQYVKIAYNHSTYNVQVSGIISYPTTTLLYMTFSNNSVIIPLQLAELILGRSVYNLVIIKTDNPVYDNYVANYVYTLTLPIIQFNQFSVNVVFSHLAIVSAESLAKAYLKSKDISVSYAYIITLITSLISVFVISIIRSLTVFNQVREIGIFRALGMGIRLVVTVKALESFIAGAIGSVVGILAGYLLSYFFSSYTPYISLYQIFEIFLIGVSVSILGSTYPIIWLSKRTPADMMRVE</sequence>
<evidence type="ECO:0000313" key="9">
    <source>
        <dbReference type="EMBL" id="BFH74186.1"/>
    </source>
</evidence>
<accession>A0AAT9GTI9</accession>
<comment type="subcellular location">
    <subcellularLocation>
        <location evidence="1">Cell membrane</location>
        <topology evidence="1">Multi-pass membrane protein</topology>
    </subcellularLocation>
</comment>
<keyword evidence="3 7" id="KW-0812">Transmembrane</keyword>
<gene>
    <name evidence="9" type="ORF">SJAV_21300</name>
</gene>
<evidence type="ECO:0000256" key="6">
    <source>
        <dbReference type="ARBA" id="ARBA00038076"/>
    </source>
</evidence>
<organism evidence="9">
    <name type="scientific">Sulfurisphaera javensis</name>
    <dbReference type="NCBI Taxonomy" id="2049879"/>
    <lineage>
        <taxon>Archaea</taxon>
        <taxon>Thermoproteota</taxon>
        <taxon>Thermoprotei</taxon>
        <taxon>Sulfolobales</taxon>
        <taxon>Sulfolobaceae</taxon>
        <taxon>Sulfurisphaera</taxon>
    </lineage>
</organism>
<feature type="transmembrane region" description="Helical" evidence="7">
    <location>
        <begin position="21"/>
        <end position="39"/>
    </location>
</feature>
<dbReference type="PANTHER" id="PTHR30572">
    <property type="entry name" value="MEMBRANE COMPONENT OF TRANSPORTER-RELATED"/>
    <property type="match status" value="1"/>
</dbReference>